<feature type="transmembrane region" description="Helical" evidence="1">
    <location>
        <begin position="50"/>
        <end position="71"/>
    </location>
</feature>
<name>A0A8K0RSQ2_9HYPO</name>
<dbReference type="EMBL" id="JAGPXF010000006">
    <property type="protein sequence ID" value="KAH7239552.1"/>
    <property type="molecule type" value="Genomic_DNA"/>
</dbReference>
<keyword evidence="3" id="KW-1185">Reference proteome</keyword>
<reference evidence="2" key="1">
    <citation type="journal article" date="2021" name="Nat. Commun.">
        <title>Genetic determinants of endophytism in the Arabidopsis root mycobiome.</title>
        <authorList>
            <person name="Mesny F."/>
            <person name="Miyauchi S."/>
            <person name="Thiergart T."/>
            <person name="Pickel B."/>
            <person name="Atanasova L."/>
            <person name="Karlsson M."/>
            <person name="Huettel B."/>
            <person name="Barry K.W."/>
            <person name="Haridas S."/>
            <person name="Chen C."/>
            <person name="Bauer D."/>
            <person name="Andreopoulos W."/>
            <person name="Pangilinan J."/>
            <person name="LaButti K."/>
            <person name="Riley R."/>
            <person name="Lipzen A."/>
            <person name="Clum A."/>
            <person name="Drula E."/>
            <person name="Henrissat B."/>
            <person name="Kohler A."/>
            <person name="Grigoriev I.V."/>
            <person name="Martin F.M."/>
            <person name="Hacquard S."/>
        </authorList>
    </citation>
    <scope>NUCLEOTIDE SEQUENCE</scope>
    <source>
        <strain evidence="2">MPI-SDFR-AT-0068</strain>
    </source>
</reference>
<organism evidence="2 3">
    <name type="scientific">Fusarium tricinctum</name>
    <dbReference type="NCBI Taxonomy" id="61284"/>
    <lineage>
        <taxon>Eukaryota</taxon>
        <taxon>Fungi</taxon>
        <taxon>Dikarya</taxon>
        <taxon>Ascomycota</taxon>
        <taxon>Pezizomycotina</taxon>
        <taxon>Sordariomycetes</taxon>
        <taxon>Hypocreomycetidae</taxon>
        <taxon>Hypocreales</taxon>
        <taxon>Nectriaceae</taxon>
        <taxon>Fusarium</taxon>
        <taxon>Fusarium tricinctum species complex</taxon>
    </lineage>
</organism>
<protein>
    <submittedName>
        <fullName evidence="2">Uncharacterized protein</fullName>
    </submittedName>
</protein>
<keyword evidence="1" id="KW-1133">Transmembrane helix</keyword>
<proteinExistence type="predicted"/>
<evidence type="ECO:0000313" key="2">
    <source>
        <dbReference type="EMBL" id="KAH7239552.1"/>
    </source>
</evidence>
<feature type="transmembrane region" description="Helical" evidence="1">
    <location>
        <begin position="23"/>
        <end position="44"/>
    </location>
</feature>
<evidence type="ECO:0000313" key="3">
    <source>
        <dbReference type="Proteomes" id="UP000813427"/>
    </source>
</evidence>
<sequence>MLQTTSSFIKSSIPFYHNAIKSLVFKCAELLTGIFVYKLFSLIAARLNQFTSYLIVLNILLSLYGTLLWALDTPGYILRIIGSDLFLPELNYTLTGLVINSHGMPEVILHASAIWNSIFSNLFARDFVVTVAGKPEVYWDNESDNKFDLRYITLNKEDNIWFSFGDGVGSALMKQVFTVTKGRKRHTFINSILKVTMLTTPGVPFINSEVTDLVERTWSTDIVKTSALLIGRITKSIINTQTQGMSYHFGGNILHNGNKSNEAFGGKLMRIDCVGNLESADLRFFGQVDTVAVIVAHGLGDSRSNISLESLNNDALNWSQNISETIDLLLIARAFIVSINSSLVQIAVNKLVVAISHLQLALSCLALLMAIVLWLIQFILADTYWASSFLANLIYTILDMSSTKPRYITGDPRITLQSVGKKKLLAVDGKIVTLTSPALT</sequence>
<gene>
    <name evidence="2" type="ORF">BKA59DRAFT_495905</name>
</gene>
<accession>A0A8K0RSQ2</accession>
<feature type="transmembrane region" description="Helical" evidence="1">
    <location>
        <begin position="360"/>
        <end position="380"/>
    </location>
</feature>
<feature type="transmembrane region" description="Helical" evidence="1">
    <location>
        <begin position="328"/>
        <end position="348"/>
    </location>
</feature>
<comment type="caution">
    <text evidence="2">The sequence shown here is derived from an EMBL/GenBank/DDBJ whole genome shotgun (WGS) entry which is preliminary data.</text>
</comment>
<dbReference type="OrthoDB" id="5348845at2759"/>
<dbReference type="Proteomes" id="UP000813427">
    <property type="component" value="Unassembled WGS sequence"/>
</dbReference>
<keyword evidence="1" id="KW-0472">Membrane</keyword>
<dbReference type="AlphaFoldDB" id="A0A8K0RSQ2"/>
<keyword evidence="1" id="KW-0812">Transmembrane</keyword>
<evidence type="ECO:0000256" key="1">
    <source>
        <dbReference type="SAM" id="Phobius"/>
    </source>
</evidence>